<dbReference type="Proteomes" id="UP001476798">
    <property type="component" value="Unassembled WGS sequence"/>
</dbReference>
<comment type="caution">
    <text evidence="9">The sequence shown here is derived from an EMBL/GenBank/DDBJ whole genome shotgun (WGS) entry which is preliminary data.</text>
</comment>
<name>A0ABV0NPK6_9TELE</name>
<dbReference type="PANTHER" id="PTHR14594:SF1">
    <property type="entry name" value="CENTROSOMAL PROTEIN OF 70 KDA"/>
    <property type="match status" value="1"/>
</dbReference>
<evidence type="ECO:0000256" key="3">
    <source>
        <dbReference type="ARBA" id="ARBA00018408"/>
    </source>
</evidence>
<comment type="subunit">
    <text evidence="2">Directly interacts with tubulin-gamma; this interaction determines centrosomal localization.</text>
</comment>
<keyword evidence="5" id="KW-0802">TPR repeat</keyword>
<accession>A0ABV0NPK6</accession>
<keyword evidence="6" id="KW-0175">Coiled coil</keyword>
<gene>
    <name evidence="9" type="ORF">GOODEAATRI_031213</name>
</gene>
<evidence type="ECO:0000313" key="9">
    <source>
        <dbReference type="EMBL" id="MEQ2173348.1"/>
    </source>
</evidence>
<reference evidence="9 10" key="1">
    <citation type="submission" date="2021-06" db="EMBL/GenBank/DDBJ databases">
        <authorList>
            <person name="Palmer J.M."/>
        </authorList>
    </citation>
    <scope>NUCLEOTIDE SEQUENCE [LARGE SCALE GENOMIC DNA]</scope>
    <source>
        <strain evidence="9 10">GA_2019</strain>
        <tissue evidence="9">Muscle</tissue>
    </source>
</reference>
<dbReference type="EMBL" id="JAHRIO010045185">
    <property type="protein sequence ID" value="MEQ2173348.1"/>
    <property type="molecule type" value="Genomic_DNA"/>
</dbReference>
<organism evidence="9 10">
    <name type="scientific">Goodea atripinnis</name>
    <dbReference type="NCBI Taxonomy" id="208336"/>
    <lineage>
        <taxon>Eukaryota</taxon>
        <taxon>Metazoa</taxon>
        <taxon>Chordata</taxon>
        <taxon>Craniata</taxon>
        <taxon>Vertebrata</taxon>
        <taxon>Euteleostomi</taxon>
        <taxon>Actinopterygii</taxon>
        <taxon>Neopterygii</taxon>
        <taxon>Teleostei</taxon>
        <taxon>Neoteleostei</taxon>
        <taxon>Acanthomorphata</taxon>
        <taxon>Ovalentaria</taxon>
        <taxon>Atherinomorphae</taxon>
        <taxon>Cyprinodontiformes</taxon>
        <taxon>Goodeidae</taxon>
        <taxon>Goodea</taxon>
    </lineage>
</organism>
<sequence length="124" mass="13971">MLSVPDLQHRLNELCATLMPQQPCDGDAAEGVKVEDMMLLVEALLKNASADDEQVEPYVSEMVLFNPCRIQVFVFSSEVLMKCCLSCKKLRIPTRYTLASMVSHFQKLFDVPSIIGVYPQMNEV</sequence>
<evidence type="ECO:0000256" key="6">
    <source>
        <dbReference type="ARBA" id="ARBA00023054"/>
    </source>
</evidence>
<dbReference type="PANTHER" id="PTHR14594">
    <property type="entry name" value="CENTROSOMAL PROTEIN OF 70 KDA"/>
    <property type="match status" value="1"/>
</dbReference>
<keyword evidence="10" id="KW-1185">Reference proteome</keyword>
<comment type="subcellular location">
    <subcellularLocation>
        <location evidence="1">Cytoplasm</location>
        <location evidence="1">Cytoskeleton</location>
        <location evidence="1">Microtubule organizing center</location>
        <location evidence="1">Centrosome</location>
    </subcellularLocation>
</comment>
<dbReference type="InterPro" id="IPR037692">
    <property type="entry name" value="CEP70"/>
</dbReference>
<evidence type="ECO:0000256" key="4">
    <source>
        <dbReference type="ARBA" id="ARBA00022490"/>
    </source>
</evidence>
<protein>
    <recommendedName>
        <fullName evidence="3">Centrosomal protein of 70 kDa</fullName>
    </recommendedName>
</protein>
<evidence type="ECO:0000256" key="2">
    <source>
        <dbReference type="ARBA" id="ARBA00011832"/>
    </source>
</evidence>
<keyword evidence="4" id="KW-0963">Cytoplasm</keyword>
<evidence type="ECO:0000313" key="10">
    <source>
        <dbReference type="Proteomes" id="UP001476798"/>
    </source>
</evidence>
<evidence type="ECO:0000256" key="5">
    <source>
        <dbReference type="ARBA" id="ARBA00022803"/>
    </source>
</evidence>
<evidence type="ECO:0000256" key="1">
    <source>
        <dbReference type="ARBA" id="ARBA00004300"/>
    </source>
</evidence>
<proteinExistence type="predicted"/>
<comment type="function">
    <text evidence="8">Plays a role in the organization of both preexisting and nascent microtubules in interphase cells. During mitosis, required for the organization and orientation of the mitotic spindle.</text>
</comment>
<evidence type="ECO:0000256" key="8">
    <source>
        <dbReference type="ARBA" id="ARBA00025273"/>
    </source>
</evidence>
<evidence type="ECO:0000256" key="7">
    <source>
        <dbReference type="ARBA" id="ARBA00023212"/>
    </source>
</evidence>
<keyword evidence="7" id="KW-0206">Cytoskeleton</keyword>